<feature type="transmembrane region" description="Helical" evidence="6">
    <location>
        <begin position="425"/>
        <end position="447"/>
    </location>
</feature>
<evidence type="ECO:0000256" key="1">
    <source>
        <dbReference type="ARBA" id="ARBA00004651"/>
    </source>
</evidence>
<dbReference type="InterPro" id="IPR025857">
    <property type="entry name" value="MacB_PCD"/>
</dbReference>
<dbReference type="EMBL" id="JAHLFW010000096">
    <property type="protein sequence ID" value="MBU3838931.1"/>
    <property type="molecule type" value="Genomic_DNA"/>
</dbReference>
<keyword evidence="4 6" id="KW-1133">Transmembrane helix</keyword>
<dbReference type="PANTHER" id="PTHR30572:SF18">
    <property type="entry name" value="ABC-TYPE MACROLIDE FAMILY EXPORT SYSTEM PERMEASE COMPONENT 2"/>
    <property type="match status" value="1"/>
</dbReference>
<dbReference type="AlphaFoldDB" id="A0A948TDB4"/>
<feature type="transmembrane region" description="Helical" evidence="6">
    <location>
        <begin position="758"/>
        <end position="781"/>
    </location>
</feature>
<feature type="transmembrane region" description="Helical" evidence="6">
    <location>
        <begin position="288"/>
        <end position="310"/>
    </location>
</feature>
<sequence length="795" mass="90815">MRSIIRLFKGAGILNLLGMTVAFAAIYIIMVQVNYDWNYNSKIKDLDRIFVMTHKDWYEEGKYSVNLSRPIAESILKQSSIVESYTVIQPHGNSTVKIKKGDETRKVEMNITEVTSKAFNLFGFEAIAGTFDGMNKEKTVAISENAAKKFNLKPGDIIWIDTYTKLNEQRTVTAIYKGMPINSLFGNIDLIYCDMLETENIENYSEWSYKYYVKLNSSESIEDSNDNINKIAKSVLQKIIDENTAEQSTEEEYTDKYAIKLFPLHGLQFNNIVSNNPTSYQCNKTTTVTLFVVSILILVITLINYLNFFMAQIPVKLRSVNTKKILGSSRLSLVTGFIVESAILVIVSLLLAYIIIKVIGNSTYAELISCPLNIEENANIAVLTLCVALIMTISASMYPAMYITSFSPAMAIKSTMGTARKGKSFRYILVSFQFTISIIFIMCAAFIKIQYDYMMNYDMGFDKEFLYTVKVPANWNNHDLFTSELQNNISIKEVAWGDSPLVSAFRMGWGRDFNGKEVYFTCYPVSYNFLKFMGINISEGRDFTESDEKSDKGIFIFNKKAKEDFGLTLESKIHGHKGETDIAGFCDDFKFMPLHYKVEPFAFYVFGKNPWRVPAHLYIRSNKGATYSEVQEAVRKVTAKIVPDFNTEEINLKFFDEELGTQYRKEQKLISLITLFTILAVIISLMGIIGLLMFETKFRRKEIGLRRVHGASIREILKMFNRKFFYILLISFLIAAPVGYIVMDYYYSTFAYRSPLHWWVFLLAFVMVAIITVGVVTLCSYKAASENPAETLKNE</sequence>
<feature type="domain" description="ABC3 transporter permease C-terminal" evidence="7">
    <location>
        <begin position="292"/>
        <end position="408"/>
    </location>
</feature>
<comment type="caution">
    <text evidence="9">The sequence shown here is derived from an EMBL/GenBank/DDBJ whole genome shotgun (WGS) entry which is preliminary data.</text>
</comment>
<protein>
    <submittedName>
        <fullName evidence="9">ABC transporter permease</fullName>
    </submittedName>
</protein>
<feature type="domain" description="ABC3 transporter permease C-terminal" evidence="7">
    <location>
        <begin position="675"/>
        <end position="788"/>
    </location>
</feature>
<evidence type="ECO:0000259" key="7">
    <source>
        <dbReference type="Pfam" id="PF02687"/>
    </source>
</evidence>
<dbReference type="Pfam" id="PF12704">
    <property type="entry name" value="MacB_PCD"/>
    <property type="match status" value="1"/>
</dbReference>
<feature type="domain" description="MacB-like periplasmic core" evidence="8">
    <location>
        <begin position="13"/>
        <end position="230"/>
    </location>
</feature>
<evidence type="ECO:0000256" key="5">
    <source>
        <dbReference type="ARBA" id="ARBA00023136"/>
    </source>
</evidence>
<keyword evidence="3 6" id="KW-0812">Transmembrane</keyword>
<dbReference type="GO" id="GO:0022857">
    <property type="term" value="F:transmembrane transporter activity"/>
    <property type="evidence" value="ECO:0007669"/>
    <property type="project" value="TreeGrafter"/>
</dbReference>
<name>A0A948TDB4_9BACT</name>
<keyword evidence="2" id="KW-1003">Cell membrane</keyword>
<feature type="transmembrane region" description="Helical" evidence="6">
    <location>
        <begin position="669"/>
        <end position="694"/>
    </location>
</feature>
<feature type="transmembrane region" description="Helical" evidence="6">
    <location>
        <begin position="380"/>
        <end position="404"/>
    </location>
</feature>
<evidence type="ECO:0000256" key="6">
    <source>
        <dbReference type="SAM" id="Phobius"/>
    </source>
</evidence>
<organism evidence="9 10">
    <name type="scientific">Candidatus Phocaeicola faecigallinarum</name>
    <dbReference type="NCBI Taxonomy" id="2838732"/>
    <lineage>
        <taxon>Bacteria</taxon>
        <taxon>Pseudomonadati</taxon>
        <taxon>Bacteroidota</taxon>
        <taxon>Bacteroidia</taxon>
        <taxon>Bacteroidales</taxon>
        <taxon>Bacteroidaceae</taxon>
        <taxon>Phocaeicola</taxon>
    </lineage>
</organism>
<dbReference type="GO" id="GO:0005886">
    <property type="term" value="C:plasma membrane"/>
    <property type="evidence" value="ECO:0007669"/>
    <property type="project" value="UniProtKB-SubCell"/>
</dbReference>
<dbReference type="InterPro" id="IPR050250">
    <property type="entry name" value="Macrolide_Exporter_MacB"/>
</dbReference>
<evidence type="ECO:0000256" key="2">
    <source>
        <dbReference type="ARBA" id="ARBA00022475"/>
    </source>
</evidence>
<reference evidence="9" key="1">
    <citation type="journal article" date="2021" name="PeerJ">
        <title>Extensive microbial diversity within the chicken gut microbiome revealed by metagenomics and culture.</title>
        <authorList>
            <person name="Gilroy R."/>
            <person name="Ravi A."/>
            <person name="Getino M."/>
            <person name="Pursley I."/>
            <person name="Horton D.L."/>
            <person name="Alikhan N.F."/>
            <person name="Baker D."/>
            <person name="Gharbi K."/>
            <person name="Hall N."/>
            <person name="Watson M."/>
            <person name="Adriaenssens E.M."/>
            <person name="Foster-Nyarko E."/>
            <person name="Jarju S."/>
            <person name="Secka A."/>
            <person name="Antonio M."/>
            <person name="Oren A."/>
            <person name="Chaudhuri R.R."/>
            <person name="La Ragione R."/>
            <person name="Hildebrand F."/>
            <person name="Pallen M.J."/>
        </authorList>
    </citation>
    <scope>NUCLEOTIDE SEQUENCE</scope>
    <source>
        <strain evidence="9">G4-2901</strain>
    </source>
</reference>
<evidence type="ECO:0000256" key="4">
    <source>
        <dbReference type="ARBA" id="ARBA00022989"/>
    </source>
</evidence>
<dbReference type="InterPro" id="IPR003838">
    <property type="entry name" value="ABC3_permease_C"/>
</dbReference>
<dbReference type="Pfam" id="PF02687">
    <property type="entry name" value="FtsX"/>
    <property type="match status" value="2"/>
</dbReference>
<evidence type="ECO:0000313" key="10">
    <source>
        <dbReference type="Proteomes" id="UP000783796"/>
    </source>
</evidence>
<dbReference type="Proteomes" id="UP000783796">
    <property type="component" value="Unassembled WGS sequence"/>
</dbReference>
<dbReference type="PANTHER" id="PTHR30572">
    <property type="entry name" value="MEMBRANE COMPONENT OF TRANSPORTER-RELATED"/>
    <property type="match status" value="1"/>
</dbReference>
<feature type="transmembrane region" description="Helical" evidence="6">
    <location>
        <begin position="12"/>
        <end position="35"/>
    </location>
</feature>
<reference evidence="9" key="2">
    <citation type="submission" date="2021-04" db="EMBL/GenBank/DDBJ databases">
        <authorList>
            <person name="Gilroy R."/>
        </authorList>
    </citation>
    <scope>NUCLEOTIDE SEQUENCE</scope>
    <source>
        <strain evidence="9">G4-2901</strain>
    </source>
</reference>
<keyword evidence="5 6" id="KW-0472">Membrane</keyword>
<accession>A0A948TDB4</accession>
<gene>
    <name evidence="9" type="ORF">H9777_11615</name>
</gene>
<evidence type="ECO:0000313" key="9">
    <source>
        <dbReference type="EMBL" id="MBU3838931.1"/>
    </source>
</evidence>
<evidence type="ECO:0000259" key="8">
    <source>
        <dbReference type="Pfam" id="PF12704"/>
    </source>
</evidence>
<evidence type="ECO:0000256" key="3">
    <source>
        <dbReference type="ARBA" id="ARBA00022692"/>
    </source>
</evidence>
<feature type="transmembrane region" description="Helical" evidence="6">
    <location>
        <begin position="724"/>
        <end position="746"/>
    </location>
</feature>
<feature type="transmembrane region" description="Helical" evidence="6">
    <location>
        <begin position="331"/>
        <end position="360"/>
    </location>
</feature>
<comment type="subcellular location">
    <subcellularLocation>
        <location evidence="1">Cell membrane</location>
        <topology evidence="1">Multi-pass membrane protein</topology>
    </subcellularLocation>
</comment>
<proteinExistence type="predicted"/>